<dbReference type="Pfam" id="PF00656">
    <property type="entry name" value="Peptidase_C14"/>
    <property type="match status" value="1"/>
</dbReference>
<evidence type="ECO:0000313" key="2">
    <source>
        <dbReference type="EMBL" id="RJF36910.1"/>
    </source>
</evidence>
<dbReference type="GO" id="GO:0006508">
    <property type="term" value="P:proteolysis"/>
    <property type="evidence" value="ECO:0007669"/>
    <property type="project" value="InterPro"/>
</dbReference>
<comment type="caution">
    <text evidence="2">The sequence shown here is derived from an EMBL/GenBank/DDBJ whole genome shotgun (WGS) entry which is preliminary data.</text>
</comment>
<dbReference type="SUPFAM" id="SSF52129">
    <property type="entry name" value="Caspase-like"/>
    <property type="match status" value="1"/>
</dbReference>
<reference evidence="2 3" key="1">
    <citation type="submission" date="2018-09" db="EMBL/GenBank/DDBJ databases">
        <title>Identification of marine bacteria producing industrial enzymes.</title>
        <authorList>
            <person name="Cheng T.H."/>
            <person name="Saidin J."/>
            <person name="Muhd D.D."/>
            <person name="Isa M.N.M."/>
            <person name="Bakar M.F.A."/>
            <person name="Ismail N."/>
        </authorList>
    </citation>
    <scope>NUCLEOTIDE SEQUENCE [LARGE SCALE GENOMIC DNA]</scope>
    <source>
        <strain evidence="2 3">MNAD 1.6</strain>
    </source>
</reference>
<dbReference type="InterPro" id="IPR029030">
    <property type="entry name" value="Caspase-like_dom_sf"/>
</dbReference>
<dbReference type="Gene3D" id="3.40.50.1460">
    <property type="match status" value="1"/>
</dbReference>
<accession>A0A3A3EKR0</accession>
<dbReference type="EMBL" id="QYSE01000001">
    <property type="protein sequence ID" value="RJF36910.1"/>
    <property type="molecule type" value="Genomic_DNA"/>
</dbReference>
<gene>
    <name evidence="2" type="ORF">D4741_02165</name>
</gene>
<proteinExistence type="predicted"/>
<dbReference type="RefSeq" id="WP_119851871.1">
    <property type="nucleotide sequence ID" value="NZ_QYSE01000001.1"/>
</dbReference>
<dbReference type="InterPro" id="IPR011600">
    <property type="entry name" value="Pept_C14_caspase"/>
</dbReference>
<evidence type="ECO:0000313" key="3">
    <source>
        <dbReference type="Proteomes" id="UP000265938"/>
    </source>
</evidence>
<feature type="domain" description="Peptidase C14 caspase" evidence="1">
    <location>
        <begin position="5"/>
        <end position="216"/>
    </location>
</feature>
<dbReference type="Proteomes" id="UP000265938">
    <property type="component" value="Unassembled WGS sequence"/>
</dbReference>
<sequence length="503" mass="57826">MNLGIVIAVSDYGSTGNNLPGCYADGLAISKILQTDNKFDDVLYLSENTGSGTVKPELIKFINSHKDNEIHDVVFYFTGHGDFSGDEFYYLLSDYDKKRRKQTSLENTELDNLLKTLNPVNAIKIVDACHSGTPYIKDADAFDSYLKGTQGEFKKCYFMFSSQTEQYSYQDEKLSYFTKSIVESVQKHTSDLIRYKDVIDYVSDSFSETHSQTPFFIVQADFTESFCSVSETLRASLRTVLDSNITQPESKDRDGSGNDKSLLDLVREDSERYCTEEEAIALLSKFLDGFKDIPLEAELRDLYEVHVEEINEYSEIPSSFAIGKWLDTNEHDFFAQAYKEEVKVKTKVYKNLLKNIWERSTFDNLGIDDDDDNDYKYVTKVELRIRGFRSTIDIPVKLLKITSNSKFPNIKSASAFIVPIISKTEMRVFFSYCFYDQKDWNEKKIDGSVKWLTKIIDIKNERSHSDIRQEIMGDFSTFIYTPIAEKFNLIEVDSENDHDEGNA</sequence>
<protein>
    <submittedName>
        <fullName evidence="2">Caspase family protein</fullName>
    </submittedName>
</protein>
<name>A0A3A3EKR0_9GAMM</name>
<evidence type="ECO:0000259" key="1">
    <source>
        <dbReference type="Pfam" id="PF00656"/>
    </source>
</evidence>
<dbReference type="AlphaFoldDB" id="A0A3A3EKR0"/>
<organism evidence="2 3">
    <name type="scientific">Pseudoalteromonas gelatinilytica</name>
    <dbReference type="NCBI Taxonomy" id="1703256"/>
    <lineage>
        <taxon>Bacteria</taxon>
        <taxon>Pseudomonadati</taxon>
        <taxon>Pseudomonadota</taxon>
        <taxon>Gammaproteobacteria</taxon>
        <taxon>Alteromonadales</taxon>
        <taxon>Pseudoalteromonadaceae</taxon>
        <taxon>Pseudoalteromonas</taxon>
    </lineage>
</organism>
<dbReference type="GO" id="GO:0004197">
    <property type="term" value="F:cysteine-type endopeptidase activity"/>
    <property type="evidence" value="ECO:0007669"/>
    <property type="project" value="InterPro"/>
</dbReference>